<feature type="compositionally biased region" description="Pro residues" evidence="1">
    <location>
        <begin position="35"/>
        <end position="49"/>
    </location>
</feature>
<name>A0A4U6VTA3_SETVI</name>
<proteinExistence type="predicted"/>
<evidence type="ECO:0000313" key="2">
    <source>
        <dbReference type="EMBL" id="TKW32124.1"/>
    </source>
</evidence>
<evidence type="ECO:0000256" key="1">
    <source>
        <dbReference type="SAM" id="MobiDB-lite"/>
    </source>
</evidence>
<protein>
    <submittedName>
        <fullName evidence="2">Uncharacterized protein</fullName>
    </submittedName>
</protein>
<accession>A0A4U6VTA3</accession>
<keyword evidence="3" id="KW-1185">Reference proteome</keyword>
<reference evidence="2" key="1">
    <citation type="submission" date="2019-03" db="EMBL/GenBank/DDBJ databases">
        <title>WGS assembly of Setaria viridis.</title>
        <authorList>
            <person name="Huang P."/>
            <person name="Jenkins J."/>
            <person name="Grimwood J."/>
            <person name="Barry K."/>
            <person name="Healey A."/>
            <person name="Mamidi S."/>
            <person name="Sreedasyam A."/>
            <person name="Shu S."/>
            <person name="Feldman M."/>
            <person name="Wu J."/>
            <person name="Yu Y."/>
            <person name="Chen C."/>
            <person name="Johnson J."/>
            <person name="Rokhsar D."/>
            <person name="Baxter I."/>
            <person name="Schmutz J."/>
            <person name="Brutnell T."/>
            <person name="Kellogg E."/>
        </authorList>
    </citation>
    <scope>NUCLEOTIDE SEQUENCE [LARGE SCALE GENOMIC DNA]</scope>
</reference>
<dbReference type="Proteomes" id="UP000298652">
    <property type="component" value="Chromosome 2"/>
</dbReference>
<dbReference type="EMBL" id="CM016553">
    <property type="protein sequence ID" value="TKW32124.1"/>
    <property type="molecule type" value="Genomic_DNA"/>
</dbReference>
<sequence>MHFLSFFQQIHRFLLHVKAVNIPVAQCPARDKSQAPPPLPPPSPSPPTAPAHSIILLLASEFGGLSLPAPPPVPSRPRQLGACVFWALRGNLSRPPHARCSTSAQRANTLSRRQGHDARALVSAKMVLYAMPLDWYPQWQYGTSQHGGRAEHDHAAEGGTGPSASHRDRPGGRPHAQ</sequence>
<dbReference type="AlphaFoldDB" id="A0A4U6VTA3"/>
<feature type="region of interest" description="Disordered" evidence="1">
    <location>
        <begin position="143"/>
        <end position="177"/>
    </location>
</feature>
<evidence type="ECO:0000313" key="3">
    <source>
        <dbReference type="Proteomes" id="UP000298652"/>
    </source>
</evidence>
<organism evidence="2 3">
    <name type="scientific">Setaria viridis</name>
    <name type="common">Green bristlegrass</name>
    <name type="synonym">Setaria italica subsp. viridis</name>
    <dbReference type="NCBI Taxonomy" id="4556"/>
    <lineage>
        <taxon>Eukaryota</taxon>
        <taxon>Viridiplantae</taxon>
        <taxon>Streptophyta</taxon>
        <taxon>Embryophyta</taxon>
        <taxon>Tracheophyta</taxon>
        <taxon>Spermatophyta</taxon>
        <taxon>Magnoliopsida</taxon>
        <taxon>Liliopsida</taxon>
        <taxon>Poales</taxon>
        <taxon>Poaceae</taxon>
        <taxon>PACMAD clade</taxon>
        <taxon>Panicoideae</taxon>
        <taxon>Panicodae</taxon>
        <taxon>Paniceae</taxon>
        <taxon>Cenchrinae</taxon>
        <taxon>Setaria</taxon>
    </lineage>
</organism>
<dbReference type="Gramene" id="TKW32124">
    <property type="protein sequence ID" value="TKW32124"/>
    <property type="gene ID" value="SEVIR_2G149050v2"/>
</dbReference>
<feature type="region of interest" description="Disordered" evidence="1">
    <location>
        <begin position="28"/>
        <end position="50"/>
    </location>
</feature>
<gene>
    <name evidence="2" type="ORF">SEVIR_2G149050v2</name>
</gene>